<evidence type="ECO:0000313" key="5">
    <source>
        <dbReference type="EMBL" id="MBB4772210.1"/>
    </source>
</evidence>
<comment type="caution">
    <text evidence="5">The sequence shown here is derived from an EMBL/GenBank/DDBJ whole genome shotgun (WGS) entry which is preliminary data.</text>
</comment>
<dbReference type="InterPro" id="IPR050204">
    <property type="entry name" value="AraC_XylS_family_regulators"/>
</dbReference>
<dbReference type="PROSITE" id="PS01124">
    <property type="entry name" value="HTH_ARAC_FAMILY_2"/>
    <property type="match status" value="1"/>
</dbReference>
<feature type="domain" description="HTH araC/xylS-type" evidence="4">
    <location>
        <begin position="158"/>
        <end position="259"/>
    </location>
</feature>
<keyword evidence="3" id="KW-0804">Transcription</keyword>
<evidence type="ECO:0000256" key="3">
    <source>
        <dbReference type="ARBA" id="ARBA00023163"/>
    </source>
</evidence>
<dbReference type="GO" id="GO:0003700">
    <property type="term" value="F:DNA-binding transcription factor activity"/>
    <property type="evidence" value="ECO:0007669"/>
    <property type="project" value="InterPro"/>
</dbReference>
<evidence type="ECO:0000313" key="6">
    <source>
        <dbReference type="Proteomes" id="UP000549343"/>
    </source>
</evidence>
<dbReference type="GO" id="GO:0043565">
    <property type="term" value="F:sequence-specific DNA binding"/>
    <property type="evidence" value="ECO:0007669"/>
    <property type="project" value="InterPro"/>
</dbReference>
<evidence type="ECO:0000256" key="2">
    <source>
        <dbReference type="ARBA" id="ARBA00023125"/>
    </source>
</evidence>
<dbReference type="Pfam" id="PF12833">
    <property type="entry name" value="HTH_18"/>
    <property type="match status" value="1"/>
</dbReference>
<dbReference type="Gene3D" id="1.10.10.60">
    <property type="entry name" value="Homeodomain-like"/>
    <property type="match status" value="1"/>
</dbReference>
<organism evidence="5 6">
    <name type="scientific">Actinomadura livida</name>
    <dbReference type="NCBI Taxonomy" id="79909"/>
    <lineage>
        <taxon>Bacteria</taxon>
        <taxon>Bacillati</taxon>
        <taxon>Actinomycetota</taxon>
        <taxon>Actinomycetes</taxon>
        <taxon>Streptosporangiales</taxon>
        <taxon>Thermomonosporaceae</taxon>
        <taxon>Actinomadura</taxon>
    </lineage>
</organism>
<dbReference type="PANTHER" id="PTHR46796">
    <property type="entry name" value="HTH-TYPE TRANSCRIPTIONAL ACTIVATOR RHAS-RELATED"/>
    <property type="match status" value="1"/>
</dbReference>
<proteinExistence type="predicted"/>
<dbReference type="AlphaFoldDB" id="A0A7W7I826"/>
<keyword evidence="1" id="KW-0805">Transcription regulation</keyword>
<dbReference type="InterPro" id="IPR046532">
    <property type="entry name" value="DUF6597"/>
</dbReference>
<evidence type="ECO:0000259" key="4">
    <source>
        <dbReference type="PROSITE" id="PS01124"/>
    </source>
</evidence>
<dbReference type="Pfam" id="PF20240">
    <property type="entry name" value="DUF6597"/>
    <property type="match status" value="1"/>
</dbReference>
<name>A0A7W7I826_9ACTN</name>
<reference evidence="5 6" key="1">
    <citation type="submission" date="2020-08" db="EMBL/GenBank/DDBJ databases">
        <title>Sequencing the genomes of 1000 actinobacteria strains.</title>
        <authorList>
            <person name="Klenk H.-P."/>
        </authorList>
    </citation>
    <scope>NUCLEOTIDE SEQUENCE [LARGE SCALE GENOMIC DNA]</scope>
    <source>
        <strain evidence="5 6">DSM 44772</strain>
    </source>
</reference>
<dbReference type="SMART" id="SM00342">
    <property type="entry name" value="HTH_ARAC"/>
    <property type="match status" value="1"/>
</dbReference>
<gene>
    <name evidence="5" type="ORF">F4557_000628</name>
</gene>
<dbReference type="InterPro" id="IPR018060">
    <property type="entry name" value="HTH_AraC"/>
</dbReference>
<sequence>MADMGRGVLYPHVQAGIAKIDRRPPSAALAPFVEFYWHVRWRTDEPYDTKVLSHPNVHLVFEEPVPLVYGVDRTLFVRRLEGRGQVLGVKFLPGGFRAFTAGPVIDLADRRVPASRVFGPEVEDAGRAVLAHEDVDAMARRAEEFLLRDLPAPDPVAGEVAAMVEAITSDPALFRVDQAAEKLHVSIRTLQRLFAEYVGASPKWVLRRARLHEAVSRADQGVPIDWTTLADDLGYSDQSHMTRDFTATVGVSPAKYAGT</sequence>
<dbReference type="Proteomes" id="UP000549343">
    <property type="component" value="Unassembled WGS sequence"/>
</dbReference>
<evidence type="ECO:0000256" key="1">
    <source>
        <dbReference type="ARBA" id="ARBA00023015"/>
    </source>
</evidence>
<accession>A0A7W7I826</accession>
<protein>
    <submittedName>
        <fullName evidence="5">AraC-like DNA-binding protein</fullName>
    </submittedName>
</protein>
<dbReference type="EMBL" id="JACHMV010000001">
    <property type="protein sequence ID" value="MBB4772210.1"/>
    <property type="molecule type" value="Genomic_DNA"/>
</dbReference>
<keyword evidence="2 5" id="KW-0238">DNA-binding</keyword>